<gene>
    <name evidence="2" type="ORF">DealDRAFT_0297</name>
</gene>
<evidence type="ECO:0000313" key="3">
    <source>
        <dbReference type="Proteomes" id="UP000006443"/>
    </source>
</evidence>
<dbReference type="Proteomes" id="UP000006443">
    <property type="component" value="Unassembled WGS sequence"/>
</dbReference>
<keyword evidence="3" id="KW-1185">Reference proteome</keyword>
<dbReference type="EMBL" id="ACJM01000001">
    <property type="protein sequence ID" value="EEG79023.1"/>
    <property type="molecule type" value="Genomic_DNA"/>
</dbReference>
<organism evidence="2 3">
    <name type="scientific">Dethiobacter alkaliphilus AHT 1</name>
    <dbReference type="NCBI Taxonomy" id="555088"/>
    <lineage>
        <taxon>Bacteria</taxon>
        <taxon>Bacillati</taxon>
        <taxon>Bacillota</taxon>
        <taxon>Dethiobacteria</taxon>
        <taxon>Dethiobacterales</taxon>
        <taxon>Dethiobacteraceae</taxon>
        <taxon>Dethiobacter</taxon>
    </lineage>
</organism>
<dbReference type="STRING" id="555088.DealDRAFT_0297"/>
<sequence>MIKSVVITKRSRFVLMFLATALFVLSLFWLFGGERADPTVGQKRLLPIYYVDTEEKKVAISFDASWGAEYTETILGILKENDIKTTFFLTGFWIEKYPELVKKIVAEGHELGNHTWTHPHLNTLDKESIKKELQRVHAALTDLGGKEPYLFRPPFGEYSDKVIEVADELGYKTIQWSIDSLDWKDLGATTITQRVTEKFHPGAIILFHNNGRYTADALPNIIKFAQENDYEIIPISELLYKEDYYIDSSDGAQKKNQ</sequence>
<dbReference type="GO" id="GO:0016020">
    <property type="term" value="C:membrane"/>
    <property type="evidence" value="ECO:0007669"/>
    <property type="project" value="TreeGrafter"/>
</dbReference>
<dbReference type="InterPro" id="IPR011330">
    <property type="entry name" value="Glyco_hydro/deAcase_b/a-brl"/>
</dbReference>
<comment type="caution">
    <text evidence="2">The sequence shown here is derived from an EMBL/GenBank/DDBJ whole genome shotgun (WGS) entry which is preliminary data.</text>
</comment>
<dbReference type="GO" id="GO:0005975">
    <property type="term" value="P:carbohydrate metabolic process"/>
    <property type="evidence" value="ECO:0007669"/>
    <property type="project" value="InterPro"/>
</dbReference>
<dbReference type="PANTHER" id="PTHR10587:SF128">
    <property type="entry name" value="POLYSACCHARIDE DEACETYLASE PDAB-RELATED"/>
    <property type="match status" value="1"/>
</dbReference>
<dbReference type="AlphaFoldDB" id="C0GCT8"/>
<evidence type="ECO:0000313" key="2">
    <source>
        <dbReference type="EMBL" id="EEG79023.1"/>
    </source>
</evidence>
<accession>C0GCT8</accession>
<dbReference type="InterPro" id="IPR050248">
    <property type="entry name" value="Polysacc_deacetylase_ArnD"/>
</dbReference>
<dbReference type="CDD" id="cd10917">
    <property type="entry name" value="CE4_NodB_like_6s_7s"/>
    <property type="match status" value="1"/>
</dbReference>
<dbReference type="GO" id="GO:0016810">
    <property type="term" value="F:hydrolase activity, acting on carbon-nitrogen (but not peptide) bonds"/>
    <property type="evidence" value="ECO:0007669"/>
    <property type="project" value="InterPro"/>
</dbReference>
<dbReference type="eggNOG" id="COG0726">
    <property type="taxonomic scope" value="Bacteria"/>
</dbReference>
<dbReference type="SUPFAM" id="SSF88713">
    <property type="entry name" value="Glycoside hydrolase/deacetylase"/>
    <property type="match status" value="1"/>
</dbReference>
<dbReference type="PANTHER" id="PTHR10587">
    <property type="entry name" value="GLYCOSYL TRANSFERASE-RELATED"/>
    <property type="match status" value="1"/>
</dbReference>
<dbReference type="OrthoDB" id="9806342at2"/>
<feature type="domain" description="NodB homology" evidence="1">
    <location>
        <begin position="56"/>
        <end position="233"/>
    </location>
</feature>
<dbReference type="PROSITE" id="PS51677">
    <property type="entry name" value="NODB"/>
    <property type="match status" value="1"/>
</dbReference>
<protein>
    <submittedName>
        <fullName evidence="2">Polysaccharide deacetylase</fullName>
    </submittedName>
</protein>
<proteinExistence type="predicted"/>
<name>C0GCT8_DETAL</name>
<dbReference type="Gene3D" id="3.20.20.370">
    <property type="entry name" value="Glycoside hydrolase/deacetylase"/>
    <property type="match status" value="1"/>
</dbReference>
<dbReference type="Pfam" id="PF01522">
    <property type="entry name" value="Polysacc_deac_1"/>
    <property type="match status" value="1"/>
</dbReference>
<dbReference type="InterPro" id="IPR002509">
    <property type="entry name" value="NODB_dom"/>
</dbReference>
<reference evidence="2 3" key="1">
    <citation type="submission" date="2009-02" db="EMBL/GenBank/DDBJ databases">
        <title>Sequencing of the draft genome and assembly of Dethiobacter alkaliphilus AHT 1.</title>
        <authorList>
            <consortium name="US DOE Joint Genome Institute (JGI-PGF)"/>
            <person name="Lucas S."/>
            <person name="Copeland A."/>
            <person name="Lapidus A."/>
            <person name="Glavina del Rio T."/>
            <person name="Dalin E."/>
            <person name="Tice H."/>
            <person name="Bruce D."/>
            <person name="Goodwin L."/>
            <person name="Pitluck S."/>
            <person name="Larimer F."/>
            <person name="Land M.L."/>
            <person name="Hauser L."/>
            <person name="Muyzer G."/>
        </authorList>
    </citation>
    <scope>NUCLEOTIDE SEQUENCE [LARGE SCALE GENOMIC DNA]</scope>
    <source>
        <strain evidence="2 3">AHT 1</strain>
    </source>
</reference>
<dbReference type="RefSeq" id="WP_008514171.1">
    <property type="nucleotide sequence ID" value="NZ_ACJM01000001.1"/>
</dbReference>
<evidence type="ECO:0000259" key="1">
    <source>
        <dbReference type="PROSITE" id="PS51677"/>
    </source>
</evidence>